<evidence type="ECO:0000256" key="2">
    <source>
        <dbReference type="ARBA" id="ARBA00022448"/>
    </source>
</evidence>
<dbReference type="PANTHER" id="PTHR30193:SF44">
    <property type="entry name" value="LACTOSE TRANSPORT SYSTEM PERMEASE PROTEIN LACF"/>
    <property type="match status" value="1"/>
</dbReference>
<evidence type="ECO:0000259" key="9">
    <source>
        <dbReference type="PROSITE" id="PS50928"/>
    </source>
</evidence>
<dbReference type="EMBL" id="QUAL01000184">
    <property type="protein sequence ID" value="RIQ18989.1"/>
    <property type="molecule type" value="Genomic_DNA"/>
</dbReference>
<keyword evidence="11" id="KW-1185">Reference proteome</keyword>
<reference evidence="10 11" key="1">
    <citation type="submission" date="2018-09" db="EMBL/GenBank/DDBJ databases">
        <title>Isolation, diversity and antifungal activity of actinobacteria from wheat.</title>
        <authorList>
            <person name="Han C."/>
        </authorList>
    </citation>
    <scope>NUCLEOTIDE SEQUENCE [LARGE SCALE GENOMIC DNA]</scope>
    <source>
        <strain evidence="10 11">NEAU-YY265</strain>
    </source>
</reference>
<dbReference type="Pfam" id="PF00528">
    <property type="entry name" value="BPD_transp_1"/>
    <property type="match status" value="1"/>
</dbReference>
<feature type="region of interest" description="Disordered" evidence="8">
    <location>
        <begin position="1"/>
        <end position="29"/>
    </location>
</feature>
<feature type="transmembrane region" description="Helical" evidence="7">
    <location>
        <begin position="38"/>
        <end position="60"/>
    </location>
</feature>
<dbReference type="InterPro" id="IPR035906">
    <property type="entry name" value="MetI-like_sf"/>
</dbReference>
<dbReference type="GO" id="GO:0055085">
    <property type="term" value="P:transmembrane transport"/>
    <property type="evidence" value="ECO:0007669"/>
    <property type="project" value="InterPro"/>
</dbReference>
<gene>
    <name evidence="10" type="ORF">DY240_20180</name>
</gene>
<dbReference type="PANTHER" id="PTHR30193">
    <property type="entry name" value="ABC TRANSPORTER PERMEASE PROTEIN"/>
    <property type="match status" value="1"/>
</dbReference>
<dbReference type="Gene3D" id="1.10.3720.10">
    <property type="entry name" value="MetI-like"/>
    <property type="match status" value="1"/>
</dbReference>
<dbReference type="RefSeq" id="WP_119661647.1">
    <property type="nucleotide sequence ID" value="NZ_QUAL01000184.1"/>
</dbReference>
<evidence type="ECO:0000256" key="1">
    <source>
        <dbReference type="ARBA" id="ARBA00004651"/>
    </source>
</evidence>
<sequence length="319" mass="34642">MTTIASAAPTATSPVPAPSDGPARRGPARGNAVGQARWIPYAFLIPGLAFLGVFFAWPAFTAIQLAFYRYDVVSPPEFIGLDNFATAFTSPDFWQALRNSALFLLMYLPLVVFLPLLLAVLVNAKIRAVSTFRLLYYLPVVTPMVAIAIAWSYVFHPRGGLNWALLELGVVDEPIQFLLDSTWALPAVVAVEVWHGLGYFMVIYLAGLQAIPQDLYAAAALDGAGWWRQLTSITMPLIRPYFAVCLVLGGVFSMQAFASIYVLTGGGPQGGSSTLGFYIWSEAFQRFNFGYASAVGLILWALLLTFAAVSHRLSRGDAA</sequence>
<feature type="compositionally biased region" description="Low complexity" evidence="8">
    <location>
        <begin position="1"/>
        <end position="14"/>
    </location>
</feature>
<name>A0A418KM25_9ACTN</name>
<evidence type="ECO:0000256" key="8">
    <source>
        <dbReference type="SAM" id="MobiDB-lite"/>
    </source>
</evidence>
<evidence type="ECO:0000313" key="10">
    <source>
        <dbReference type="EMBL" id="RIQ18989.1"/>
    </source>
</evidence>
<dbReference type="GO" id="GO:0005886">
    <property type="term" value="C:plasma membrane"/>
    <property type="evidence" value="ECO:0007669"/>
    <property type="project" value="UniProtKB-SubCell"/>
</dbReference>
<feature type="domain" description="ABC transmembrane type-1" evidence="9">
    <location>
        <begin position="97"/>
        <end position="310"/>
    </location>
</feature>
<protein>
    <submittedName>
        <fullName evidence="10">Sugar ABC transporter permease</fullName>
    </submittedName>
</protein>
<evidence type="ECO:0000256" key="7">
    <source>
        <dbReference type="RuleBase" id="RU363032"/>
    </source>
</evidence>
<keyword evidence="3" id="KW-1003">Cell membrane</keyword>
<feature type="transmembrane region" description="Helical" evidence="7">
    <location>
        <begin position="101"/>
        <end position="122"/>
    </location>
</feature>
<dbReference type="Proteomes" id="UP000284057">
    <property type="component" value="Unassembled WGS sequence"/>
</dbReference>
<feature type="transmembrane region" description="Helical" evidence="7">
    <location>
        <begin position="289"/>
        <end position="309"/>
    </location>
</feature>
<dbReference type="InterPro" id="IPR051393">
    <property type="entry name" value="ABC_transporter_permease"/>
</dbReference>
<keyword evidence="2 7" id="KW-0813">Transport</keyword>
<dbReference type="AlphaFoldDB" id="A0A418KM25"/>
<dbReference type="SUPFAM" id="SSF161098">
    <property type="entry name" value="MetI-like"/>
    <property type="match status" value="1"/>
</dbReference>
<keyword evidence="6 7" id="KW-0472">Membrane</keyword>
<evidence type="ECO:0000256" key="5">
    <source>
        <dbReference type="ARBA" id="ARBA00022989"/>
    </source>
</evidence>
<accession>A0A418KM25</accession>
<evidence type="ECO:0000256" key="3">
    <source>
        <dbReference type="ARBA" id="ARBA00022475"/>
    </source>
</evidence>
<dbReference type="OrthoDB" id="34224at2"/>
<organism evidence="10 11">
    <name type="scientific">Jiangella rhizosphaerae</name>
    <dbReference type="NCBI Taxonomy" id="2293569"/>
    <lineage>
        <taxon>Bacteria</taxon>
        <taxon>Bacillati</taxon>
        <taxon>Actinomycetota</taxon>
        <taxon>Actinomycetes</taxon>
        <taxon>Jiangellales</taxon>
        <taxon>Jiangellaceae</taxon>
        <taxon>Jiangella</taxon>
    </lineage>
</organism>
<feature type="transmembrane region" description="Helical" evidence="7">
    <location>
        <begin position="183"/>
        <end position="206"/>
    </location>
</feature>
<feature type="transmembrane region" description="Helical" evidence="7">
    <location>
        <begin position="134"/>
        <end position="154"/>
    </location>
</feature>
<evidence type="ECO:0000256" key="4">
    <source>
        <dbReference type="ARBA" id="ARBA00022692"/>
    </source>
</evidence>
<comment type="similarity">
    <text evidence="7">Belongs to the binding-protein-dependent transport system permease family.</text>
</comment>
<dbReference type="InterPro" id="IPR000515">
    <property type="entry name" value="MetI-like"/>
</dbReference>
<dbReference type="CDD" id="cd06261">
    <property type="entry name" value="TM_PBP2"/>
    <property type="match status" value="1"/>
</dbReference>
<feature type="transmembrane region" description="Helical" evidence="7">
    <location>
        <begin position="241"/>
        <end position="263"/>
    </location>
</feature>
<comment type="caution">
    <text evidence="10">The sequence shown here is derived from an EMBL/GenBank/DDBJ whole genome shotgun (WGS) entry which is preliminary data.</text>
</comment>
<keyword evidence="5 7" id="KW-1133">Transmembrane helix</keyword>
<proteinExistence type="inferred from homology"/>
<evidence type="ECO:0000313" key="11">
    <source>
        <dbReference type="Proteomes" id="UP000284057"/>
    </source>
</evidence>
<dbReference type="PROSITE" id="PS50928">
    <property type="entry name" value="ABC_TM1"/>
    <property type="match status" value="1"/>
</dbReference>
<evidence type="ECO:0000256" key="6">
    <source>
        <dbReference type="ARBA" id="ARBA00023136"/>
    </source>
</evidence>
<keyword evidence="4 7" id="KW-0812">Transmembrane</keyword>
<comment type="subcellular location">
    <subcellularLocation>
        <location evidence="1 7">Cell membrane</location>
        <topology evidence="1 7">Multi-pass membrane protein</topology>
    </subcellularLocation>
</comment>